<dbReference type="PROSITE" id="PS51900">
    <property type="entry name" value="CB"/>
    <property type="match status" value="1"/>
</dbReference>
<evidence type="ECO:0000256" key="1">
    <source>
        <dbReference type="ARBA" id="ARBA00008857"/>
    </source>
</evidence>
<protein>
    <submittedName>
        <fullName evidence="7">Integrase</fullName>
    </submittedName>
</protein>
<keyword evidence="2 4" id="KW-0238">DNA-binding</keyword>
<organism evidence="7 8">
    <name type="scientific">Candidatus Woykebacteria bacterium RBG_13_40_15</name>
    <dbReference type="NCBI Taxonomy" id="1802593"/>
    <lineage>
        <taxon>Bacteria</taxon>
        <taxon>Candidatus Woykeibacteriota</taxon>
    </lineage>
</organism>
<dbReference type="InterPro" id="IPR044068">
    <property type="entry name" value="CB"/>
</dbReference>
<evidence type="ECO:0000313" key="8">
    <source>
        <dbReference type="Proteomes" id="UP000176631"/>
    </source>
</evidence>
<dbReference type="InterPro" id="IPR011010">
    <property type="entry name" value="DNA_brk_join_enz"/>
</dbReference>
<dbReference type="EMBL" id="MHCP01000002">
    <property type="protein sequence ID" value="OGY24631.1"/>
    <property type="molecule type" value="Genomic_DNA"/>
</dbReference>
<proteinExistence type="inferred from homology"/>
<dbReference type="InterPro" id="IPR002104">
    <property type="entry name" value="Integrase_catalytic"/>
</dbReference>
<evidence type="ECO:0000313" key="7">
    <source>
        <dbReference type="EMBL" id="OGY24631.1"/>
    </source>
</evidence>
<feature type="domain" description="Tyr recombinase" evidence="5">
    <location>
        <begin position="91"/>
        <end position="276"/>
    </location>
</feature>
<dbReference type="InterPro" id="IPR050090">
    <property type="entry name" value="Tyrosine_recombinase_XerCD"/>
</dbReference>
<name>A0A1G1WAI0_9BACT</name>
<dbReference type="PANTHER" id="PTHR30349:SF41">
    <property type="entry name" value="INTEGRASE_RECOMBINASE PROTEIN MJ0367-RELATED"/>
    <property type="match status" value="1"/>
</dbReference>
<evidence type="ECO:0000256" key="4">
    <source>
        <dbReference type="PROSITE-ProRule" id="PRU01248"/>
    </source>
</evidence>
<feature type="domain" description="Core-binding (CB)" evidence="6">
    <location>
        <begin position="1"/>
        <end position="69"/>
    </location>
</feature>
<accession>A0A1G1WAI0</accession>
<comment type="similarity">
    <text evidence="1">Belongs to the 'phage' integrase family.</text>
</comment>
<dbReference type="GO" id="GO:0015074">
    <property type="term" value="P:DNA integration"/>
    <property type="evidence" value="ECO:0007669"/>
    <property type="project" value="InterPro"/>
</dbReference>
<evidence type="ECO:0000259" key="6">
    <source>
        <dbReference type="PROSITE" id="PS51900"/>
    </source>
</evidence>
<reference evidence="7 8" key="1">
    <citation type="journal article" date="2016" name="Nat. Commun.">
        <title>Thousands of microbial genomes shed light on interconnected biogeochemical processes in an aquifer system.</title>
        <authorList>
            <person name="Anantharaman K."/>
            <person name="Brown C.T."/>
            <person name="Hug L.A."/>
            <person name="Sharon I."/>
            <person name="Castelle C.J."/>
            <person name="Probst A.J."/>
            <person name="Thomas B.C."/>
            <person name="Singh A."/>
            <person name="Wilkins M.J."/>
            <person name="Karaoz U."/>
            <person name="Brodie E.L."/>
            <person name="Williams K.H."/>
            <person name="Hubbard S.S."/>
            <person name="Banfield J.F."/>
        </authorList>
    </citation>
    <scope>NUCLEOTIDE SEQUENCE [LARGE SCALE GENOMIC DNA]</scope>
</reference>
<dbReference type="InterPro" id="IPR010998">
    <property type="entry name" value="Integrase_recombinase_N"/>
</dbReference>
<evidence type="ECO:0000256" key="2">
    <source>
        <dbReference type="ARBA" id="ARBA00023125"/>
    </source>
</evidence>
<evidence type="ECO:0000259" key="5">
    <source>
        <dbReference type="PROSITE" id="PS51898"/>
    </source>
</evidence>
<dbReference type="Gene3D" id="1.10.443.10">
    <property type="entry name" value="Intergrase catalytic core"/>
    <property type="match status" value="1"/>
</dbReference>
<dbReference type="InterPro" id="IPR013762">
    <property type="entry name" value="Integrase-like_cat_sf"/>
</dbReference>
<dbReference type="PANTHER" id="PTHR30349">
    <property type="entry name" value="PHAGE INTEGRASE-RELATED"/>
    <property type="match status" value="1"/>
</dbReference>
<dbReference type="AlphaFoldDB" id="A0A1G1WAI0"/>
<dbReference type="STRING" id="1802593.A2172_05245"/>
<dbReference type="SUPFAM" id="SSF56349">
    <property type="entry name" value="DNA breaking-rejoining enzymes"/>
    <property type="match status" value="1"/>
</dbReference>
<sequence>MFDLLDVSEITRTDYKYRIPFFLDFIRKQGYHVNSFLDFKRYLAERTDLSVATKNKYLATAKILLKELNRQGVLPTDITQNVKTFTQSKKHKKEGLNDGEISSLAEKIRQLPTTPQNARLRAFVSLLALQGLRQVEITRLDVKDLDLVNKTAFIQGKGRDDKEPISLHPETVKALKEYLKTNKIADGPLFASRSNNSKNRRLTTRSVRGIVKQILKELGIEKTTHGFRHFFTTTLIKTYKGDLLEVAQYTRHKGLEMLQVYNDNIKKEADLPRFYKAFKGVSF</sequence>
<evidence type="ECO:0000256" key="3">
    <source>
        <dbReference type="ARBA" id="ARBA00023172"/>
    </source>
</evidence>
<gene>
    <name evidence="7" type="ORF">A2172_05245</name>
</gene>
<dbReference type="GO" id="GO:0006310">
    <property type="term" value="P:DNA recombination"/>
    <property type="evidence" value="ECO:0007669"/>
    <property type="project" value="UniProtKB-KW"/>
</dbReference>
<dbReference type="Gene3D" id="1.10.150.130">
    <property type="match status" value="1"/>
</dbReference>
<dbReference type="GO" id="GO:0003677">
    <property type="term" value="F:DNA binding"/>
    <property type="evidence" value="ECO:0007669"/>
    <property type="project" value="UniProtKB-UniRule"/>
</dbReference>
<dbReference type="Proteomes" id="UP000176631">
    <property type="component" value="Unassembled WGS sequence"/>
</dbReference>
<comment type="caution">
    <text evidence="7">The sequence shown here is derived from an EMBL/GenBank/DDBJ whole genome shotgun (WGS) entry which is preliminary data.</text>
</comment>
<keyword evidence="3" id="KW-0233">DNA recombination</keyword>
<dbReference type="PROSITE" id="PS51898">
    <property type="entry name" value="TYR_RECOMBINASE"/>
    <property type="match status" value="1"/>
</dbReference>
<dbReference type="Pfam" id="PF00589">
    <property type="entry name" value="Phage_integrase"/>
    <property type="match status" value="1"/>
</dbReference>